<evidence type="ECO:0000256" key="1">
    <source>
        <dbReference type="ARBA" id="ARBA00004604"/>
    </source>
</evidence>
<dbReference type="RefSeq" id="XP_033397401.1">
    <property type="nucleotide sequence ID" value="XM_033545706.1"/>
</dbReference>
<dbReference type="GO" id="GO:0006364">
    <property type="term" value="P:rRNA processing"/>
    <property type="evidence" value="ECO:0007669"/>
    <property type="project" value="UniProtKB-KW"/>
</dbReference>
<keyword evidence="11" id="KW-1185">Reference proteome</keyword>
<feature type="compositionally biased region" description="Basic residues" evidence="8">
    <location>
        <begin position="250"/>
        <end position="263"/>
    </location>
</feature>
<keyword evidence="4" id="KW-0539">Nucleus</keyword>
<evidence type="ECO:0000256" key="4">
    <source>
        <dbReference type="ARBA" id="ARBA00023242"/>
    </source>
</evidence>
<evidence type="ECO:0000256" key="6">
    <source>
        <dbReference type="ARBA" id="ARBA00041961"/>
    </source>
</evidence>
<dbReference type="GeneID" id="54303214"/>
<gene>
    <name evidence="10" type="ORF">K452DRAFT_351220</name>
</gene>
<evidence type="ECO:0000256" key="3">
    <source>
        <dbReference type="ARBA" id="ARBA00022552"/>
    </source>
</evidence>
<evidence type="ECO:0000313" key="11">
    <source>
        <dbReference type="Proteomes" id="UP000799438"/>
    </source>
</evidence>
<evidence type="ECO:0000256" key="2">
    <source>
        <dbReference type="ARBA" id="ARBA00022517"/>
    </source>
</evidence>
<feature type="region of interest" description="Disordered" evidence="8">
    <location>
        <begin position="145"/>
        <end position="320"/>
    </location>
</feature>
<dbReference type="OrthoDB" id="29523at2759"/>
<organism evidence="10 11">
    <name type="scientific">Aplosporella prunicola CBS 121167</name>
    <dbReference type="NCBI Taxonomy" id="1176127"/>
    <lineage>
        <taxon>Eukaryota</taxon>
        <taxon>Fungi</taxon>
        <taxon>Dikarya</taxon>
        <taxon>Ascomycota</taxon>
        <taxon>Pezizomycotina</taxon>
        <taxon>Dothideomycetes</taxon>
        <taxon>Dothideomycetes incertae sedis</taxon>
        <taxon>Botryosphaeriales</taxon>
        <taxon>Aplosporellaceae</taxon>
        <taxon>Aplosporella</taxon>
    </lineage>
</organism>
<comment type="similarity">
    <text evidence="5">Belongs to the PINX1 family.</text>
</comment>
<dbReference type="AlphaFoldDB" id="A0A6A6BBW0"/>
<sequence>MGLAGPKNRTKISADPNNTAWSRSTDRFGHKILVAQGWQPGSYLGAKDAAHSEHYTAANASHIRVAVKDDTLGLGAKRGKAEAETFGLNAFQGLLGRLNGKSDVELKKEEGQQRDLKLKIYQGQRWGTIQFVSGGFLVGDKIEIPSEKPKSSAGSTEKAMQLVSEARDTDEPAKKRKRNRGADTGEEAPELKNKKKKSDLNAESEDSSQEDSDARSKKRSKSRSKSKDALSADSSGVTSTATSGDEKSEKKKRKLEKKARKEAKKAAKLERRAKKEARRAEKERKNRDKSQDDSTSDSSSDEEDAAPKAGSAVALEETKAAPSFAGGRLAVRQRYIRQKKMASMDPQALKEIFMVKAQA</sequence>
<dbReference type="PANTHER" id="PTHR23149:SF31">
    <property type="entry name" value="PROTEIN PXR1"/>
    <property type="match status" value="1"/>
</dbReference>
<comment type="subcellular location">
    <subcellularLocation>
        <location evidence="1">Nucleus</location>
        <location evidence="1">Nucleolus</location>
    </subcellularLocation>
</comment>
<feature type="compositionally biased region" description="Basic and acidic residues" evidence="8">
    <location>
        <begin position="278"/>
        <end position="292"/>
    </location>
</feature>
<comment type="function">
    <text evidence="7">Involved in rRNA-processing at A0, A1 and A2 sites and negatively regulates telomerase.</text>
</comment>
<evidence type="ECO:0000256" key="5">
    <source>
        <dbReference type="ARBA" id="ARBA00038007"/>
    </source>
</evidence>
<evidence type="ECO:0000313" key="10">
    <source>
        <dbReference type="EMBL" id="KAF2141689.1"/>
    </source>
</evidence>
<protein>
    <recommendedName>
        <fullName evidence="6">PinX1-related protein 1</fullName>
    </recommendedName>
</protein>
<dbReference type="GO" id="GO:0003676">
    <property type="term" value="F:nucleic acid binding"/>
    <property type="evidence" value="ECO:0007669"/>
    <property type="project" value="InterPro"/>
</dbReference>
<evidence type="ECO:0000256" key="7">
    <source>
        <dbReference type="ARBA" id="ARBA00043878"/>
    </source>
</evidence>
<proteinExistence type="inferred from homology"/>
<dbReference type="PROSITE" id="PS50174">
    <property type="entry name" value="G_PATCH"/>
    <property type="match status" value="1"/>
</dbReference>
<evidence type="ECO:0000256" key="8">
    <source>
        <dbReference type="SAM" id="MobiDB-lite"/>
    </source>
</evidence>
<dbReference type="Proteomes" id="UP000799438">
    <property type="component" value="Unassembled WGS sequence"/>
</dbReference>
<evidence type="ECO:0000259" key="9">
    <source>
        <dbReference type="PROSITE" id="PS50174"/>
    </source>
</evidence>
<dbReference type="InterPro" id="IPR000467">
    <property type="entry name" value="G_patch_dom"/>
</dbReference>
<keyword evidence="2" id="KW-0690">Ribosome biogenesis</keyword>
<feature type="compositionally biased region" description="Acidic residues" evidence="8">
    <location>
        <begin position="202"/>
        <end position="211"/>
    </location>
</feature>
<dbReference type="PANTHER" id="PTHR23149">
    <property type="entry name" value="G PATCH DOMAIN CONTAINING PROTEIN"/>
    <property type="match status" value="1"/>
</dbReference>
<dbReference type="InterPro" id="IPR050656">
    <property type="entry name" value="PINX1"/>
</dbReference>
<feature type="region of interest" description="Disordered" evidence="8">
    <location>
        <begin position="1"/>
        <end position="23"/>
    </location>
</feature>
<reference evidence="10" key="1">
    <citation type="journal article" date="2020" name="Stud. Mycol.">
        <title>101 Dothideomycetes genomes: a test case for predicting lifestyles and emergence of pathogens.</title>
        <authorList>
            <person name="Haridas S."/>
            <person name="Albert R."/>
            <person name="Binder M."/>
            <person name="Bloem J."/>
            <person name="Labutti K."/>
            <person name="Salamov A."/>
            <person name="Andreopoulos B."/>
            <person name="Baker S."/>
            <person name="Barry K."/>
            <person name="Bills G."/>
            <person name="Bluhm B."/>
            <person name="Cannon C."/>
            <person name="Castanera R."/>
            <person name="Culley D."/>
            <person name="Daum C."/>
            <person name="Ezra D."/>
            <person name="Gonzalez J."/>
            <person name="Henrissat B."/>
            <person name="Kuo A."/>
            <person name="Liang C."/>
            <person name="Lipzen A."/>
            <person name="Lutzoni F."/>
            <person name="Magnuson J."/>
            <person name="Mondo S."/>
            <person name="Nolan M."/>
            <person name="Ohm R."/>
            <person name="Pangilinan J."/>
            <person name="Park H.-J."/>
            <person name="Ramirez L."/>
            <person name="Alfaro M."/>
            <person name="Sun H."/>
            <person name="Tritt A."/>
            <person name="Yoshinaga Y."/>
            <person name="Zwiers L.-H."/>
            <person name="Turgeon B."/>
            <person name="Goodwin S."/>
            <person name="Spatafora J."/>
            <person name="Crous P."/>
            <person name="Grigoriev I."/>
        </authorList>
    </citation>
    <scope>NUCLEOTIDE SEQUENCE</scope>
    <source>
        <strain evidence="10">CBS 121167</strain>
    </source>
</reference>
<feature type="domain" description="G-patch" evidence="9">
    <location>
        <begin position="25"/>
        <end position="79"/>
    </location>
</feature>
<accession>A0A6A6BBW0</accession>
<dbReference type="GO" id="GO:0005730">
    <property type="term" value="C:nucleolus"/>
    <property type="evidence" value="ECO:0007669"/>
    <property type="project" value="UniProtKB-SubCell"/>
</dbReference>
<dbReference type="EMBL" id="ML995486">
    <property type="protein sequence ID" value="KAF2141689.1"/>
    <property type="molecule type" value="Genomic_DNA"/>
</dbReference>
<name>A0A6A6BBW0_9PEZI</name>
<keyword evidence="3" id="KW-0698">rRNA processing</keyword>